<evidence type="ECO:0000256" key="1">
    <source>
        <dbReference type="ARBA" id="ARBA00005594"/>
    </source>
</evidence>
<dbReference type="GO" id="GO:0004830">
    <property type="term" value="F:tryptophan-tRNA ligase activity"/>
    <property type="evidence" value="ECO:0007669"/>
    <property type="project" value="UniProtKB-UniRule"/>
</dbReference>
<dbReference type="GO" id="GO:0005524">
    <property type="term" value="F:ATP binding"/>
    <property type="evidence" value="ECO:0007669"/>
    <property type="project" value="UniProtKB-KW"/>
</dbReference>
<protein>
    <recommendedName>
        <fullName evidence="2 9">Tryptophan--tRNA ligase</fullName>
        <ecNumber evidence="2 9">6.1.1.2</ecNumber>
    </recommendedName>
</protein>
<proteinExistence type="inferred from homology"/>
<dbReference type="SUPFAM" id="SSF52374">
    <property type="entry name" value="Nucleotidylyl transferase"/>
    <property type="match status" value="1"/>
</dbReference>
<gene>
    <name evidence="12" type="primary">trpS</name>
    <name evidence="12" type="ORF">CKG00_06470</name>
</gene>
<evidence type="ECO:0000256" key="3">
    <source>
        <dbReference type="ARBA" id="ARBA00022598"/>
    </source>
</evidence>
<dbReference type="Gene3D" id="1.10.240.10">
    <property type="entry name" value="Tyrosyl-Transfer RNA Synthetase"/>
    <property type="match status" value="1"/>
</dbReference>
<dbReference type="PRINTS" id="PR01039">
    <property type="entry name" value="TRNASYNTHTRP"/>
</dbReference>
<dbReference type="AlphaFoldDB" id="A0A433ZVE9"/>
<dbReference type="EMBL" id="NRQY01000001">
    <property type="protein sequence ID" value="RUT66079.1"/>
    <property type="molecule type" value="Genomic_DNA"/>
</dbReference>
<dbReference type="Gene3D" id="3.40.50.620">
    <property type="entry name" value="HUPs"/>
    <property type="match status" value="1"/>
</dbReference>
<name>A0A433ZVE9_MORMO</name>
<evidence type="ECO:0000256" key="10">
    <source>
        <dbReference type="RuleBase" id="RU363036"/>
    </source>
</evidence>
<evidence type="ECO:0000313" key="13">
    <source>
        <dbReference type="Proteomes" id="UP000286908"/>
    </source>
</evidence>
<dbReference type="FunFam" id="1.10.240.10:FF:000005">
    <property type="entry name" value="Tryptophan--tRNA ligase"/>
    <property type="match status" value="1"/>
</dbReference>
<accession>A0A433ZVE9</accession>
<dbReference type="OrthoDB" id="9801042at2"/>
<dbReference type="NCBIfam" id="TIGR00233">
    <property type="entry name" value="trpS"/>
    <property type="match status" value="1"/>
</dbReference>
<keyword evidence="3 10" id="KW-0436">Ligase</keyword>
<evidence type="ECO:0000259" key="11">
    <source>
        <dbReference type="PROSITE" id="PS50056"/>
    </source>
</evidence>
<evidence type="ECO:0000256" key="5">
    <source>
        <dbReference type="ARBA" id="ARBA00022840"/>
    </source>
</evidence>
<dbReference type="EC" id="6.1.1.2" evidence="2 9"/>
<dbReference type="Proteomes" id="UP000286908">
    <property type="component" value="Unassembled WGS sequence"/>
</dbReference>
<reference evidence="12 13" key="1">
    <citation type="submission" date="2017-08" db="EMBL/GenBank/DDBJ databases">
        <title>Draft genome sequence of pheromone producing symbiont Morganella morganii, of the female New Zealand grass grub Costelytra giveni.</title>
        <authorList>
            <person name="Laugraud A."/>
            <person name="Young S.D."/>
            <person name="Hurst M.H."/>
        </authorList>
    </citation>
    <scope>NUCLEOTIDE SEQUENCE [LARGE SCALE GENOMIC DNA]</scope>
    <source>
        <strain evidence="12 13">MMsCG</strain>
    </source>
</reference>
<evidence type="ECO:0000256" key="7">
    <source>
        <dbReference type="ARBA" id="ARBA00023146"/>
    </source>
</evidence>
<comment type="catalytic activity">
    <reaction evidence="8">
        <text>tRNA(Trp) + L-tryptophan + ATP = L-tryptophyl-tRNA(Trp) + AMP + diphosphate + H(+)</text>
        <dbReference type="Rhea" id="RHEA:24080"/>
        <dbReference type="Rhea" id="RHEA-COMP:9671"/>
        <dbReference type="Rhea" id="RHEA-COMP:9705"/>
        <dbReference type="ChEBI" id="CHEBI:15378"/>
        <dbReference type="ChEBI" id="CHEBI:30616"/>
        <dbReference type="ChEBI" id="CHEBI:33019"/>
        <dbReference type="ChEBI" id="CHEBI:57912"/>
        <dbReference type="ChEBI" id="CHEBI:78442"/>
        <dbReference type="ChEBI" id="CHEBI:78535"/>
        <dbReference type="ChEBI" id="CHEBI:456215"/>
        <dbReference type="EC" id="6.1.1.2"/>
    </reaction>
</comment>
<comment type="caution">
    <text evidence="12">The sequence shown here is derived from an EMBL/GenBank/DDBJ whole genome shotgun (WGS) entry which is preliminary data.</text>
</comment>
<dbReference type="InterPro" id="IPR000387">
    <property type="entry name" value="Tyr_Pase_dom"/>
</dbReference>
<dbReference type="PANTHER" id="PTHR43766:SF1">
    <property type="entry name" value="TRYPTOPHAN--TRNA LIGASE, MITOCHONDRIAL"/>
    <property type="match status" value="1"/>
</dbReference>
<evidence type="ECO:0000256" key="4">
    <source>
        <dbReference type="ARBA" id="ARBA00022741"/>
    </source>
</evidence>
<keyword evidence="4 10" id="KW-0547">Nucleotide-binding</keyword>
<keyword evidence="6 10" id="KW-0648">Protein biosynthesis</keyword>
<evidence type="ECO:0000313" key="12">
    <source>
        <dbReference type="EMBL" id="RUT66079.1"/>
    </source>
</evidence>
<evidence type="ECO:0000256" key="8">
    <source>
        <dbReference type="ARBA" id="ARBA00049929"/>
    </source>
</evidence>
<dbReference type="PROSITE" id="PS50056">
    <property type="entry name" value="TYR_PHOSPHATASE_2"/>
    <property type="match status" value="1"/>
</dbReference>
<dbReference type="InterPro" id="IPR050203">
    <property type="entry name" value="Trp-tRNA_synthetase"/>
</dbReference>
<organism evidence="12 13">
    <name type="scientific">Morganella morganii</name>
    <name type="common">Proteus morganii</name>
    <dbReference type="NCBI Taxonomy" id="582"/>
    <lineage>
        <taxon>Bacteria</taxon>
        <taxon>Pseudomonadati</taxon>
        <taxon>Pseudomonadota</taxon>
        <taxon>Gammaproteobacteria</taxon>
        <taxon>Enterobacterales</taxon>
        <taxon>Morganellaceae</taxon>
        <taxon>Morganella</taxon>
    </lineage>
</organism>
<sequence>MSAHHTRPVILTGDRITGPLHLGHYTGSLQQRVTLQHAAVQYILMADMQGLTDNGTQPEKVNRYFYDVAADYLAAGIDPARSVICLQSALPALAELTLLYLNLVTVSRLERNPTVKQEIIQKQFSRTLPAGFLIYPVSQAADITAFKADLVPAGEDQLPMIEQTNEIVSKVNNITGQELLVHCRAEVGKTGRLPGIDGNGKMSKSLGNAINLSVSADELTRAVNAMFTDPQHLRVSDPGRIEGNVVFTYLDAFHPDMARVAEMKARYQAGGLGDRECKAVLNECLQALLAPIREERARLMADKPYLLSVIRSGTEKAREVTQQTLDQVKRGMGMLVL</sequence>
<comment type="similarity">
    <text evidence="1 10">Belongs to the class-I aminoacyl-tRNA synthetase family.</text>
</comment>
<dbReference type="InterPro" id="IPR002305">
    <property type="entry name" value="aa-tRNA-synth_Ic"/>
</dbReference>
<dbReference type="CDD" id="cd00806">
    <property type="entry name" value="TrpRS_core"/>
    <property type="match status" value="1"/>
</dbReference>
<dbReference type="InterPro" id="IPR014729">
    <property type="entry name" value="Rossmann-like_a/b/a_fold"/>
</dbReference>
<keyword evidence="7 10" id="KW-0030">Aminoacyl-tRNA synthetase</keyword>
<dbReference type="GO" id="GO:0006436">
    <property type="term" value="P:tryptophanyl-tRNA aminoacylation"/>
    <property type="evidence" value="ECO:0007669"/>
    <property type="project" value="UniProtKB-UniRule"/>
</dbReference>
<feature type="domain" description="Tyrosine specific protein phosphatases" evidence="11">
    <location>
        <begin position="158"/>
        <end position="193"/>
    </location>
</feature>
<evidence type="ECO:0000256" key="6">
    <source>
        <dbReference type="ARBA" id="ARBA00022917"/>
    </source>
</evidence>
<dbReference type="PANTHER" id="PTHR43766">
    <property type="entry name" value="TRYPTOPHAN--TRNA LIGASE, MITOCHONDRIAL"/>
    <property type="match status" value="1"/>
</dbReference>
<keyword evidence="5 10" id="KW-0067">ATP-binding</keyword>
<evidence type="ECO:0000256" key="9">
    <source>
        <dbReference type="NCBIfam" id="TIGR00233"/>
    </source>
</evidence>
<dbReference type="GO" id="GO:0005829">
    <property type="term" value="C:cytosol"/>
    <property type="evidence" value="ECO:0007669"/>
    <property type="project" value="TreeGrafter"/>
</dbReference>
<evidence type="ECO:0000256" key="2">
    <source>
        <dbReference type="ARBA" id="ARBA00013161"/>
    </source>
</evidence>
<dbReference type="InterPro" id="IPR002306">
    <property type="entry name" value="Trp-tRNA-ligase"/>
</dbReference>
<dbReference type="Pfam" id="PF00579">
    <property type="entry name" value="tRNA-synt_1b"/>
    <property type="match status" value="1"/>
</dbReference>